<dbReference type="PANTHER" id="PTHR34220">
    <property type="entry name" value="SENSOR HISTIDINE KINASE YPDA"/>
    <property type="match status" value="1"/>
</dbReference>
<dbReference type="SMART" id="SM00304">
    <property type="entry name" value="HAMP"/>
    <property type="match status" value="1"/>
</dbReference>
<comment type="subcellular location">
    <subcellularLocation>
        <location evidence="1">Cell membrane</location>
        <topology evidence="1">Multi-pass membrane protein</topology>
    </subcellularLocation>
</comment>
<dbReference type="InterPro" id="IPR036890">
    <property type="entry name" value="HATPase_C_sf"/>
</dbReference>
<evidence type="ECO:0000256" key="9">
    <source>
        <dbReference type="ARBA" id="ARBA00022989"/>
    </source>
</evidence>
<dbReference type="Gene3D" id="3.30.565.10">
    <property type="entry name" value="Histidine kinase-like ATPase, C-terminal domain"/>
    <property type="match status" value="1"/>
</dbReference>
<keyword evidence="15" id="KW-1185">Reference proteome</keyword>
<protein>
    <submittedName>
        <fullName evidence="14">Histidine kinase</fullName>
    </submittedName>
</protein>
<evidence type="ECO:0000256" key="8">
    <source>
        <dbReference type="ARBA" id="ARBA00022840"/>
    </source>
</evidence>
<evidence type="ECO:0000256" key="3">
    <source>
        <dbReference type="ARBA" id="ARBA00022553"/>
    </source>
</evidence>
<evidence type="ECO:0000256" key="12">
    <source>
        <dbReference type="SAM" id="Phobius"/>
    </source>
</evidence>
<dbReference type="InterPro" id="IPR010559">
    <property type="entry name" value="Sig_transdc_His_kin_internal"/>
</dbReference>
<keyword evidence="5 12" id="KW-0812">Transmembrane</keyword>
<dbReference type="GO" id="GO:0000155">
    <property type="term" value="F:phosphorelay sensor kinase activity"/>
    <property type="evidence" value="ECO:0007669"/>
    <property type="project" value="InterPro"/>
</dbReference>
<evidence type="ECO:0000256" key="6">
    <source>
        <dbReference type="ARBA" id="ARBA00022741"/>
    </source>
</evidence>
<sequence length="591" mass="68332">MLKKLTSSYYSKMLLTCIIMVCTITISLFSLSSSLIKNKEKSDYLRDYEIELSNLSSILASKIDSLANNLAPVFSSNTRYHDLCSFYKKDGQINSALYYSIVQMSQEICRYNQYCRGILFRTNHGNLFQYNINYDTIVPLSSSHNSFDFAPYQLQILTDSQLTSLSDNFEKPDDHIYGLSATIFDYDSEQLTSFGQLIILYSSSEFTNSVTITHMDERSIFSIVDDKNHIIYSSDGSYPADTSRKPMDMPSTEKENSKYYHASIYNPKYAYHTTYKVPSNLIKRSYIQITLALLAVIICLSIILIYLFFIRNTEKKTRVIQNAMTLVGKNNLDYRLNVPKSNDEFTKIAISFNRMCDELQQNVEKAYIYEISEKKAELYAMQTSINPHFLYNTLEQIRVQIMQGKYSAASQMLLLLSKLYRNQTRRKFYVSIGEELSLCENLINLYLCRYDNFEYEFIISNSLKIYGIPKNTLQPLIENFFSHGLIHERDDNLLTIMIQTIVIEGKEYLEFQIEDNGITISAEEQRLLEEKLAQPVLSRNEDNGFALSNVNTRLKLVFGNDSRLHIGTRDSKEGFRVSFMIPPILPEDLGE</sequence>
<evidence type="ECO:0000256" key="11">
    <source>
        <dbReference type="ARBA" id="ARBA00023136"/>
    </source>
</evidence>
<keyword evidence="3" id="KW-0597">Phosphoprotein</keyword>
<keyword evidence="4" id="KW-0808">Transferase</keyword>
<dbReference type="GO" id="GO:0005524">
    <property type="term" value="F:ATP binding"/>
    <property type="evidence" value="ECO:0007669"/>
    <property type="project" value="UniProtKB-KW"/>
</dbReference>
<evidence type="ECO:0000256" key="10">
    <source>
        <dbReference type="ARBA" id="ARBA00023012"/>
    </source>
</evidence>
<evidence type="ECO:0000313" key="15">
    <source>
        <dbReference type="Proteomes" id="UP000593601"/>
    </source>
</evidence>
<dbReference type="SUPFAM" id="SSF55874">
    <property type="entry name" value="ATPase domain of HSP90 chaperone/DNA topoisomerase II/histidine kinase"/>
    <property type="match status" value="1"/>
</dbReference>
<evidence type="ECO:0000256" key="2">
    <source>
        <dbReference type="ARBA" id="ARBA00022475"/>
    </source>
</evidence>
<evidence type="ECO:0000256" key="7">
    <source>
        <dbReference type="ARBA" id="ARBA00022777"/>
    </source>
</evidence>
<dbReference type="Pfam" id="PF00672">
    <property type="entry name" value="HAMP"/>
    <property type="match status" value="1"/>
</dbReference>
<accession>A0A7M2RL15</accession>
<dbReference type="Pfam" id="PF06580">
    <property type="entry name" value="His_kinase"/>
    <property type="match status" value="1"/>
</dbReference>
<evidence type="ECO:0000256" key="5">
    <source>
        <dbReference type="ARBA" id="ARBA00022692"/>
    </source>
</evidence>
<dbReference type="InterPro" id="IPR003660">
    <property type="entry name" value="HAMP_dom"/>
</dbReference>
<feature type="transmembrane region" description="Helical" evidence="12">
    <location>
        <begin position="286"/>
        <end position="309"/>
    </location>
</feature>
<dbReference type="PANTHER" id="PTHR34220:SF11">
    <property type="entry name" value="SENSOR PROTEIN KINASE HPTS"/>
    <property type="match status" value="1"/>
</dbReference>
<dbReference type="InterPro" id="IPR003594">
    <property type="entry name" value="HATPase_dom"/>
</dbReference>
<keyword evidence="8" id="KW-0067">ATP-binding</keyword>
<feature type="transmembrane region" description="Helical" evidence="12">
    <location>
        <begin position="13"/>
        <end position="36"/>
    </location>
</feature>
<dbReference type="Gene3D" id="6.10.340.10">
    <property type="match status" value="1"/>
</dbReference>
<dbReference type="PROSITE" id="PS50885">
    <property type="entry name" value="HAMP"/>
    <property type="match status" value="1"/>
</dbReference>
<keyword evidence="10" id="KW-0902">Two-component regulatory system</keyword>
<evidence type="ECO:0000259" key="13">
    <source>
        <dbReference type="PROSITE" id="PS50885"/>
    </source>
</evidence>
<dbReference type="CDD" id="cd06225">
    <property type="entry name" value="HAMP"/>
    <property type="match status" value="1"/>
</dbReference>
<proteinExistence type="predicted"/>
<evidence type="ECO:0000313" key="14">
    <source>
        <dbReference type="EMBL" id="QOV20247.1"/>
    </source>
</evidence>
<dbReference type="Pfam" id="PF02518">
    <property type="entry name" value="HATPase_c"/>
    <property type="match status" value="1"/>
</dbReference>
<gene>
    <name evidence="14" type="ORF">INP51_04670</name>
</gene>
<dbReference type="EMBL" id="CP063304">
    <property type="protein sequence ID" value="QOV20247.1"/>
    <property type="molecule type" value="Genomic_DNA"/>
</dbReference>
<organism evidence="14 15">
    <name type="scientific">Blautia liquoris</name>
    <dbReference type="NCBI Taxonomy" id="2779518"/>
    <lineage>
        <taxon>Bacteria</taxon>
        <taxon>Bacillati</taxon>
        <taxon>Bacillota</taxon>
        <taxon>Clostridia</taxon>
        <taxon>Lachnospirales</taxon>
        <taxon>Lachnospiraceae</taxon>
        <taxon>Blautia</taxon>
    </lineage>
</organism>
<keyword evidence="11 12" id="KW-0472">Membrane</keyword>
<dbReference type="Proteomes" id="UP000593601">
    <property type="component" value="Chromosome"/>
</dbReference>
<dbReference type="KEGG" id="bliq:INP51_04670"/>
<dbReference type="RefSeq" id="WP_193736567.1">
    <property type="nucleotide sequence ID" value="NZ_CP063304.1"/>
</dbReference>
<dbReference type="InterPro" id="IPR050640">
    <property type="entry name" value="Bact_2-comp_sensor_kinase"/>
</dbReference>
<dbReference type="GO" id="GO:0005886">
    <property type="term" value="C:plasma membrane"/>
    <property type="evidence" value="ECO:0007669"/>
    <property type="project" value="UniProtKB-SubCell"/>
</dbReference>
<keyword evidence="7 14" id="KW-0418">Kinase</keyword>
<keyword evidence="2" id="KW-1003">Cell membrane</keyword>
<name>A0A7M2RL15_9FIRM</name>
<feature type="domain" description="HAMP" evidence="13">
    <location>
        <begin position="311"/>
        <end position="364"/>
    </location>
</feature>
<keyword evidence="9 12" id="KW-1133">Transmembrane helix</keyword>
<reference evidence="14 15" key="1">
    <citation type="submission" date="2020-10" db="EMBL/GenBank/DDBJ databases">
        <title>Blautia liquoris sp.nov., isolated from the mud in a fermentation cellar used for the production of Chinese strong-flavoured liquor.</title>
        <authorList>
            <person name="Lu L."/>
        </authorList>
    </citation>
    <scope>NUCLEOTIDE SEQUENCE [LARGE SCALE GENOMIC DNA]</scope>
    <source>
        <strain evidence="14 15">LZLJ-3</strain>
    </source>
</reference>
<evidence type="ECO:0000256" key="4">
    <source>
        <dbReference type="ARBA" id="ARBA00022679"/>
    </source>
</evidence>
<keyword evidence="6" id="KW-0547">Nucleotide-binding</keyword>
<dbReference type="AlphaFoldDB" id="A0A7M2RL15"/>
<dbReference type="SUPFAM" id="SSF158472">
    <property type="entry name" value="HAMP domain-like"/>
    <property type="match status" value="1"/>
</dbReference>
<evidence type="ECO:0000256" key="1">
    <source>
        <dbReference type="ARBA" id="ARBA00004651"/>
    </source>
</evidence>